<keyword evidence="3" id="KW-0378">Hydrolase</keyword>
<dbReference type="InterPro" id="IPR053148">
    <property type="entry name" value="PD-DEXK-like_domain"/>
</dbReference>
<comment type="caution">
    <text evidence="3">The sequence shown here is derived from an EMBL/GenBank/DDBJ whole genome shotgun (WGS) entry which is preliminary data.</text>
</comment>
<organism evidence="3 4">
    <name type="scientific">Prosthecobacter dejongeii</name>
    <dbReference type="NCBI Taxonomy" id="48465"/>
    <lineage>
        <taxon>Bacteria</taxon>
        <taxon>Pseudomonadati</taxon>
        <taxon>Verrucomicrobiota</taxon>
        <taxon>Verrucomicrobiia</taxon>
        <taxon>Verrucomicrobiales</taxon>
        <taxon>Verrucomicrobiaceae</taxon>
        <taxon>Prosthecobacter</taxon>
    </lineage>
</organism>
<dbReference type="AlphaFoldDB" id="A0A7W7YM72"/>
<keyword evidence="4" id="KW-1185">Reference proteome</keyword>
<dbReference type="PANTHER" id="PTHR30547:SF0">
    <property type="entry name" value="BLR8175 PROTEIN"/>
    <property type="match status" value="1"/>
</dbReference>
<accession>A0A7W7YM72</accession>
<feature type="domain" description="YhcG N-terminal" evidence="2">
    <location>
        <begin position="22"/>
        <end position="112"/>
    </location>
</feature>
<feature type="domain" description="YhcG PDDEXK nuclease" evidence="1">
    <location>
        <begin position="226"/>
        <end position="379"/>
    </location>
</feature>
<protein>
    <submittedName>
        <fullName evidence="3">Putative nuclease of restriction endonuclease-like (RecB) superfamily</fullName>
    </submittedName>
</protein>
<proteinExistence type="predicted"/>
<dbReference type="InterPro" id="IPR009362">
    <property type="entry name" value="YhcG_C"/>
</dbReference>
<feature type="domain" description="YhcG N-terminal" evidence="2">
    <location>
        <begin position="148"/>
        <end position="202"/>
    </location>
</feature>
<dbReference type="Proteomes" id="UP000534294">
    <property type="component" value="Unassembled WGS sequence"/>
</dbReference>
<keyword evidence="3" id="KW-0540">Nuclease</keyword>
<reference evidence="3 4" key="1">
    <citation type="submission" date="2020-08" db="EMBL/GenBank/DDBJ databases">
        <title>Genomic Encyclopedia of Type Strains, Phase IV (KMG-IV): sequencing the most valuable type-strain genomes for metagenomic binning, comparative biology and taxonomic classification.</title>
        <authorList>
            <person name="Goeker M."/>
        </authorList>
    </citation>
    <scope>NUCLEOTIDE SEQUENCE [LARGE SCALE GENOMIC DNA]</scope>
    <source>
        <strain evidence="3 4">DSM 12251</strain>
    </source>
</reference>
<dbReference type="PANTHER" id="PTHR30547">
    <property type="entry name" value="UNCHARACTERIZED PROTEIN YHCG-RELATED"/>
    <property type="match status" value="1"/>
</dbReference>
<name>A0A7W7YM72_9BACT</name>
<dbReference type="GO" id="GO:0003676">
    <property type="term" value="F:nucleic acid binding"/>
    <property type="evidence" value="ECO:0007669"/>
    <property type="project" value="InterPro"/>
</dbReference>
<evidence type="ECO:0000313" key="3">
    <source>
        <dbReference type="EMBL" id="MBB5038776.1"/>
    </source>
</evidence>
<dbReference type="InterPro" id="IPR041527">
    <property type="entry name" value="YhcG_N"/>
</dbReference>
<evidence type="ECO:0000259" key="1">
    <source>
        <dbReference type="Pfam" id="PF06250"/>
    </source>
</evidence>
<dbReference type="EMBL" id="JACHIF010000006">
    <property type="protein sequence ID" value="MBB5038776.1"/>
    <property type="molecule type" value="Genomic_DNA"/>
</dbReference>
<dbReference type="InterPro" id="IPR011856">
    <property type="entry name" value="tRNA_endonuc-like_dom_sf"/>
</dbReference>
<dbReference type="Pfam" id="PF17761">
    <property type="entry name" value="DUF1016_N"/>
    <property type="match status" value="2"/>
</dbReference>
<dbReference type="Gene3D" id="3.40.1350.10">
    <property type="match status" value="1"/>
</dbReference>
<evidence type="ECO:0000313" key="4">
    <source>
        <dbReference type="Proteomes" id="UP000534294"/>
    </source>
</evidence>
<sequence>MKKSRETTLNLSTDYQQLVTDLKSRIVGARLSSARHVNRELVTLYWDIGRGIVEKQKELNWGESVVEMVAADLRDAFPDMSGFSPRNVWDMKRLYEAYTSPDFLSQVVKETSRKSQRPILRQPVAELSQPSNRAQAVAKFEPTEEIVFLRQLVAEIPWGHNLLILNKLTATAARLWYLRATASFGWSRNVLLNQIKAGAYERAVTEKKTHNFDLALPEHFAEQAEEMLKSSYNLEFLGLHHAVRERELEDRLISRLQAFLLELGYGFCFVGRQHRLVLGKKEYFIDLLFYHRFLKSLVAFELKLGPFEPEFAGKMDFYLNLLNDTERAPGDQPSIGIILCAEKDDVEVEYALRTKANPIGVAAYTLQSKLPGEFKGRLPTAKQLADLVRLEMEGGK</sequence>
<keyword evidence="3" id="KW-0255">Endonuclease</keyword>
<evidence type="ECO:0000259" key="2">
    <source>
        <dbReference type="Pfam" id="PF17761"/>
    </source>
</evidence>
<dbReference type="Pfam" id="PF06250">
    <property type="entry name" value="YhcG_C"/>
    <property type="match status" value="1"/>
</dbReference>
<dbReference type="RefSeq" id="WP_184209891.1">
    <property type="nucleotide sequence ID" value="NZ_JACHIF010000006.1"/>
</dbReference>
<dbReference type="GO" id="GO:0004519">
    <property type="term" value="F:endonuclease activity"/>
    <property type="evidence" value="ECO:0007669"/>
    <property type="project" value="UniProtKB-KW"/>
</dbReference>
<gene>
    <name evidence="3" type="ORF">HNQ64_003041</name>
</gene>